<keyword evidence="3" id="KW-1185">Reference proteome</keyword>
<comment type="caution">
    <text evidence="2">The sequence shown here is derived from an EMBL/GenBank/DDBJ whole genome shotgun (WGS) entry which is preliminary data.</text>
</comment>
<proteinExistence type="predicted"/>
<evidence type="ECO:0000256" key="1">
    <source>
        <dbReference type="SAM" id="SignalP"/>
    </source>
</evidence>
<organism evidence="2 3">
    <name type="scientific">Paenibacillus motobuensis</name>
    <dbReference type="NCBI Taxonomy" id="295324"/>
    <lineage>
        <taxon>Bacteria</taxon>
        <taxon>Bacillati</taxon>
        <taxon>Bacillota</taxon>
        <taxon>Bacilli</taxon>
        <taxon>Bacillales</taxon>
        <taxon>Paenibacillaceae</taxon>
        <taxon>Paenibacillus</taxon>
    </lineage>
</organism>
<sequence>MKRTLIFAACACMICVLGGCNGFYNAIQKDTVMVKHIAKDPDAKSVEYNGILSQETVTKLSVNAVNKIYNLKLTSDQVRIGIYSMTQKELERLLTLIKENLKSYKNFKAAEERQKKAIERMEKKVLHLTDGLTFVSLEGKTDQGRFEVLINPKDGKVESIMHRDVEYSNDATGSDMNSNVIPKELSGEETVQKAEKYLEQIEGTGASAYQLDYLYTYWPIQELYFRSKEPDVGVLGIVIDTKAGEFIGFDKDNLSQMWFYNN</sequence>
<evidence type="ECO:0000313" key="2">
    <source>
        <dbReference type="EMBL" id="GAA0391112.1"/>
    </source>
</evidence>
<reference evidence="3" key="1">
    <citation type="journal article" date="2019" name="Int. J. Syst. Evol. Microbiol.">
        <title>The Global Catalogue of Microorganisms (GCM) 10K type strain sequencing project: providing services to taxonomists for standard genome sequencing and annotation.</title>
        <authorList>
            <consortium name="The Broad Institute Genomics Platform"/>
            <consortium name="The Broad Institute Genome Sequencing Center for Infectious Disease"/>
            <person name="Wu L."/>
            <person name="Ma J."/>
        </authorList>
    </citation>
    <scope>NUCLEOTIDE SEQUENCE [LARGE SCALE GENOMIC DNA]</scope>
    <source>
        <strain evidence="3">JCM 12774</strain>
    </source>
</reference>
<keyword evidence="1" id="KW-0732">Signal</keyword>
<feature type="signal peptide" evidence="1">
    <location>
        <begin position="1"/>
        <end position="26"/>
    </location>
</feature>
<evidence type="ECO:0008006" key="4">
    <source>
        <dbReference type="Google" id="ProtNLM"/>
    </source>
</evidence>
<feature type="chain" id="PRO_5045627433" description="PepSY domain-containing protein" evidence="1">
    <location>
        <begin position="27"/>
        <end position="262"/>
    </location>
</feature>
<gene>
    <name evidence="2" type="ORF">GCM10008933_22570</name>
</gene>
<dbReference type="PROSITE" id="PS51257">
    <property type="entry name" value="PROKAR_LIPOPROTEIN"/>
    <property type="match status" value="1"/>
</dbReference>
<evidence type="ECO:0000313" key="3">
    <source>
        <dbReference type="Proteomes" id="UP001500340"/>
    </source>
</evidence>
<accession>A0ABP3I5D9</accession>
<dbReference type="RefSeq" id="WP_343861039.1">
    <property type="nucleotide sequence ID" value="NZ_BAAACX010000009.1"/>
</dbReference>
<name>A0ABP3I5D9_9BACL</name>
<dbReference type="EMBL" id="BAAACX010000009">
    <property type="protein sequence ID" value="GAA0391112.1"/>
    <property type="molecule type" value="Genomic_DNA"/>
</dbReference>
<protein>
    <recommendedName>
        <fullName evidence="4">PepSY domain-containing protein</fullName>
    </recommendedName>
</protein>
<dbReference type="Proteomes" id="UP001500340">
    <property type="component" value="Unassembled WGS sequence"/>
</dbReference>